<keyword evidence="2" id="KW-1185">Reference proteome</keyword>
<dbReference type="EMBL" id="JX486088">
    <property type="protein sequence ID" value="AFU63183.1"/>
    <property type="molecule type" value="Genomic_DNA"/>
</dbReference>
<gene>
    <name evidence="1" type="ORF">8014-B2_00116</name>
</gene>
<accession>K4I0L6</accession>
<sequence length="35" mass="4012">MRIKITSTNIGRGLITTLETYKYSDSHIFRIGIVL</sequence>
<name>K4I0L6_9CAUD</name>
<dbReference type="Proteomes" id="UP000008061">
    <property type="component" value="Segment"/>
</dbReference>
<protein>
    <submittedName>
        <fullName evidence="1">Uncharacterized protein</fullName>
    </submittedName>
</protein>
<evidence type="ECO:0000313" key="2">
    <source>
        <dbReference type="Proteomes" id="UP000008061"/>
    </source>
</evidence>
<reference evidence="1 2" key="1">
    <citation type="journal article" date="2012" name="Appl. Environ. Microbiol.">
        <title>Characterization of Two Virulent Phages of Lactobacillus plantarum.</title>
        <authorList>
            <person name="Briggiler Marco M."/>
            <person name="Garneau J.E."/>
            <person name="Tremblay D."/>
            <person name="Quiberoni A."/>
            <person name="Moineau S."/>
        </authorList>
    </citation>
    <scope>NUCLEOTIDE SEQUENCE [LARGE SCALE GENOMIC DNA]</scope>
</reference>
<evidence type="ECO:0000313" key="1">
    <source>
        <dbReference type="EMBL" id="AFU63183.1"/>
    </source>
</evidence>
<organism evidence="1 2">
    <name type="scientific">Lactobacillus phage ATCC 8014-B2</name>
    <dbReference type="NCBI Taxonomy" id="1225795"/>
    <lineage>
        <taxon>Viruses</taxon>
        <taxon>Duplodnaviria</taxon>
        <taxon>Heunggongvirae</taxon>
        <taxon>Uroviricota</taxon>
        <taxon>Caudoviricetes</taxon>
        <taxon>Tybeckvirinae</taxon>
        <taxon>Douglaswolinvirus</taxon>
        <taxon>Douglaswolinvirus B2</taxon>
    </lineage>
</organism>
<proteinExistence type="predicted"/>